<feature type="transmembrane region" description="Helical" evidence="1">
    <location>
        <begin position="20"/>
        <end position="39"/>
    </location>
</feature>
<organism evidence="2 3">
    <name type="scientific">Trichinella nativa</name>
    <dbReference type="NCBI Taxonomy" id="6335"/>
    <lineage>
        <taxon>Eukaryota</taxon>
        <taxon>Metazoa</taxon>
        <taxon>Ecdysozoa</taxon>
        <taxon>Nematoda</taxon>
        <taxon>Enoplea</taxon>
        <taxon>Dorylaimia</taxon>
        <taxon>Trichinellida</taxon>
        <taxon>Trichinellidae</taxon>
        <taxon>Trichinella</taxon>
    </lineage>
</organism>
<evidence type="ECO:0000256" key="1">
    <source>
        <dbReference type="SAM" id="Phobius"/>
    </source>
</evidence>
<dbReference type="AlphaFoldDB" id="A0A0V1KJ05"/>
<keyword evidence="1" id="KW-1133">Transmembrane helix</keyword>
<evidence type="ECO:0000313" key="3">
    <source>
        <dbReference type="Proteomes" id="UP000054721"/>
    </source>
</evidence>
<name>A0A0V1KJ05_9BILA</name>
<keyword evidence="1" id="KW-0812">Transmembrane</keyword>
<comment type="caution">
    <text evidence="2">The sequence shown here is derived from an EMBL/GenBank/DDBJ whole genome shotgun (WGS) entry which is preliminary data.</text>
</comment>
<evidence type="ECO:0000313" key="2">
    <source>
        <dbReference type="EMBL" id="KRZ47238.1"/>
    </source>
</evidence>
<keyword evidence="3" id="KW-1185">Reference proteome</keyword>
<proteinExistence type="predicted"/>
<dbReference type="Proteomes" id="UP000054721">
    <property type="component" value="Unassembled WGS sequence"/>
</dbReference>
<dbReference type="EMBL" id="JYDW01001097">
    <property type="protein sequence ID" value="KRZ47238.1"/>
    <property type="molecule type" value="Genomic_DNA"/>
</dbReference>
<sequence>MRFKRLLKKLDMGKAMMILYRQLVLSMMSAFVFRLFAVAA</sequence>
<reference evidence="2 3" key="1">
    <citation type="submission" date="2015-05" db="EMBL/GenBank/DDBJ databases">
        <title>Evolution of Trichinella species and genotypes.</title>
        <authorList>
            <person name="Korhonen P.K."/>
            <person name="Edoardo P."/>
            <person name="Giuseppe L.R."/>
            <person name="Gasser R.B."/>
        </authorList>
    </citation>
    <scope>NUCLEOTIDE SEQUENCE [LARGE SCALE GENOMIC DNA]</scope>
    <source>
        <strain evidence="2">ISS10</strain>
    </source>
</reference>
<keyword evidence="1" id="KW-0472">Membrane</keyword>
<gene>
    <name evidence="2" type="ORF">T02_11390</name>
</gene>
<accession>A0A0V1KJ05</accession>
<protein>
    <submittedName>
        <fullName evidence="2">Uncharacterized protein</fullName>
    </submittedName>
</protein>